<feature type="compositionally biased region" description="Low complexity" evidence="1">
    <location>
        <begin position="28"/>
        <end position="39"/>
    </location>
</feature>
<dbReference type="EnsemblPlants" id="OGLUM05G13840.1">
    <property type="protein sequence ID" value="OGLUM05G13840.1"/>
    <property type="gene ID" value="OGLUM05G13840"/>
</dbReference>
<reference evidence="2" key="2">
    <citation type="submission" date="2018-05" db="EMBL/GenBank/DDBJ databases">
        <title>OgluRS3 (Oryza glumaepatula Reference Sequence Version 3).</title>
        <authorList>
            <person name="Zhang J."/>
            <person name="Kudrna D."/>
            <person name="Lee S."/>
            <person name="Talag J."/>
            <person name="Welchert J."/>
            <person name="Wing R.A."/>
        </authorList>
    </citation>
    <scope>NUCLEOTIDE SEQUENCE [LARGE SCALE GENOMIC DNA]</scope>
</reference>
<evidence type="ECO:0000256" key="1">
    <source>
        <dbReference type="SAM" id="MobiDB-lite"/>
    </source>
</evidence>
<sequence>MVWRRGGGGLGAGGRRDAQSDAGRGRAARSTAASSSTAAPGDGNRTYAAIKFRGVEGWRPTSISAWRIMGDDLKQVRASLTRSLWMSNLTKEEFVHVLRR</sequence>
<evidence type="ECO:0000313" key="2">
    <source>
        <dbReference type="EnsemblPlants" id="OGLUM05G13840.1"/>
    </source>
</evidence>
<keyword evidence="3" id="KW-1185">Reference proteome</keyword>
<dbReference type="HOGENOM" id="CLU_2310479_0_0_1"/>
<dbReference type="Gramene" id="OGLUM05G13840.1">
    <property type="protein sequence ID" value="OGLUM05G13840.1"/>
    <property type="gene ID" value="OGLUM05G13840"/>
</dbReference>
<reference evidence="2" key="1">
    <citation type="submission" date="2015-04" db="UniProtKB">
        <authorList>
            <consortium name="EnsemblPlants"/>
        </authorList>
    </citation>
    <scope>IDENTIFICATION</scope>
</reference>
<feature type="region of interest" description="Disordered" evidence="1">
    <location>
        <begin position="1"/>
        <end position="44"/>
    </location>
</feature>
<protein>
    <submittedName>
        <fullName evidence="2">Uncharacterized protein</fullName>
    </submittedName>
</protein>
<proteinExistence type="predicted"/>
<evidence type="ECO:0000313" key="3">
    <source>
        <dbReference type="Proteomes" id="UP000026961"/>
    </source>
</evidence>
<feature type="compositionally biased region" description="Gly residues" evidence="1">
    <location>
        <begin position="1"/>
        <end position="13"/>
    </location>
</feature>
<dbReference type="AlphaFoldDB" id="A0A0D9ZXY1"/>
<dbReference type="Proteomes" id="UP000026961">
    <property type="component" value="Chromosome 5"/>
</dbReference>
<organism evidence="2">
    <name type="scientific">Oryza glumipatula</name>
    <dbReference type="NCBI Taxonomy" id="40148"/>
    <lineage>
        <taxon>Eukaryota</taxon>
        <taxon>Viridiplantae</taxon>
        <taxon>Streptophyta</taxon>
        <taxon>Embryophyta</taxon>
        <taxon>Tracheophyta</taxon>
        <taxon>Spermatophyta</taxon>
        <taxon>Magnoliopsida</taxon>
        <taxon>Liliopsida</taxon>
        <taxon>Poales</taxon>
        <taxon>Poaceae</taxon>
        <taxon>BOP clade</taxon>
        <taxon>Oryzoideae</taxon>
        <taxon>Oryzeae</taxon>
        <taxon>Oryzinae</taxon>
        <taxon>Oryza</taxon>
    </lineage>
</organism>
<accession>A0A0D9ZXY1</accession>
<name>A0A0D9ZXY1_9ORYZ</name>